<dbReference type="RefSeq" id="WP_110987907.1">
    <property type="nucleotide sequence ID" value="NZ_CAWNWM010000015.1"/>
</dbReference>
<gene>
    <name evidence="4" type="primary">phoP_7</name>
    <name evidence="4" type="ORF">C1752_05105</name>
</gene>
<dbReference type="OrthoDB" id="468357at2"/>
<dbReference type="Pfam" id="PF00072">
    <property type="entry name" value="Response_reg"/>
    <property type="match status" value="1"/>
</dbReference>
<dbReference type="Proteomes" id="UP000248857">
    <property type="component" value="Unassembled WGS sequence"/>
</dbReference>
<dbReference type="SMART" id="SM00448">
    <property type="entry name" value="REC"/>
    <property type="match status" value="1"/>
</dbReference>
<evidence type="ECO:0000313" key="5">
    <source>
        <dbReference type="Proteomes" id="UP000248857"/>
    </source>
</evidence>
<reference evidence="4 5" key="1">
    <citation type="journal article" date="2018" name="Sci. Rep.">
        <title>A novel species of the marine cyanobacterium Acaryochloris with a unique pigment content and lifestyle.</title>
        <authorList>
            <person name="Partensky F."/>
            <person name="Six C."/>
            <person name="Ratin M."/>
            <person name="Garczarek L."/>
            <person name="Vaulot D."/>
            <person name="Probert I."/>
            <person name="Calteau A."/>
            <person name="Gourvil P."/>
            <person name="Marie D."/>
            <person name="Grebert T."/>
            <person name="Bouchier C."/>
            <person name="Le Panse S."/>
            <person name="Gachenot M."/>
            <person name="Rodriguez F."/>
            <person name="Garrido J.L."/>
        </authorList>
    </citation>
    <scope>NUCLEOTIDE SEQUENCE [LARGE SCALE GENOMIC DNA]</scope>
    <source>
        <strain evidence="4 5">RCC1774</strain>
    </source>
</reference>
<evidence type="ECO:0000256" key="2">
    <source>
        <dbReference type="PROSITE-ProRule" id="PRU00169"/>
    </source>
</evidence>
<proteinExistence type="predicted"/>
<dbReference type="InterPro" id="IPR001789">
    <property type="entry name" value="Sig_transdc_resp-reg_receiver"/>
</dbReference>
<accession>A0A2W1JJM0</accession>
<dbReference type="CDD" id="cd17552">
    <property type="entry name" value="REC_RR468-like"/>
    <property type="match status" value="1"/>
</dbReference>
<feature type="modified residue" description="4-aspartylphosphate" evidence="2">
    <location>
        <position position="55"/>
    </location>
</feature>
<dbReference type="AlphaFoldDB" id="A0A2W1JJM0"/>
<dbReference type="InterPro" id="IPR050595">
    <property type="entry name" value="Bact_response_regulator"/>
</dbReference>
<dbReference type="InterPro" id="IPR011006">
    <property type="entry name" value="CheY-like_superfamily"/>
</dbReference>
<dbReference type="GO" id="GO:0000160">
    <property type="term" value="P:phosphorelay signal transduction system"/>
    <property type="evidence" value="ECO:0007669"/>
    <property type="project" value="InterPro"/>
</dbReference>
<sequence length="126" mass="13865">MSTKQILVIDNECYIQEIIQIALETISGWQVFTAGSGREGLAMAEQSQPDAILLDVMMPDMDGLTTFAKLQENNKTQAIPVILLTAKVQAADQQRYRDLGVKATLSKPFDPLQLPTQISDVLGWAT</sequence>
<evidence type="ECO:0000256" key="1">
    <source>
        <dbReference type="ARBA" id="ARBA00022553"/>
    </source>
</evidence>
<dbReference type="SUPFAM" id="SSF52172">
    <property type="entry name" value="CheY-like"/>
    <property type="match status" value="1"/>
</dbReference>
<protein>
    <submittedName>
        <fullName evidence="4">Alkaline phosphatase synthesis transcriptional regulatory protein PhoP</fullName>
    </submittedName>
</protein>
<dbReference type="PANTHER" id="PTHR44591">
    <property type="entry name" value="STRESS RESPONSE REGULATOR PROTEIN 1"/>
    <property type="match status" value="1"/>
</dbReference>
<dbReference type="Gene3D" id="3.40.50.2300">
    <property type="match status" value="1"/>
</dbReference>
<comment type="caution">
    <text evidence="4">The sequence shown here is derived from an EMBL/GenBank/DDBJ whole genome shotgun (WGS) entry which is preliminary data.</text>
</comment>
<evidence type="ECO:0000259" key="3">
    <source>
        <dbReference type="PROSITE" id="PS50110"/>
    </source>
</evidence>
<keyword evidence="5" id="KW-1185">Reference proteome</keyword>
<keyword evidence="1 2" id="KW-0597">Phosphoprotein</keyword>
<dbReference type="EMBL" id="PQWO01000015">
    <property type="protein sequence ID" value="PZD71695.1"/>
    <property type="molecule type" value="Genomic_DNA"/>
</dbReference>
<name>A0A2W1JJM0_9CYAN</name>
<feature type="domain" description="Response regulatory" evidence="3">
    <location>
        <begin position="5"/>
        <end position="122"/>
    </location>
</feature>
<evidence type="ECO:0000313" key="4">
    <source>
        <dbReference type="EMBL" id="PZD71695.1"/>
    </source>
</evidence>
<dbReference type="PROSITE" id="PS50110">
    <property type="entry name" value="RESPONSE_REGULATORY"/>
    <property type="match status" value="1"/>
</dbReference>
<organism evidence="4 5">
    <name type="scientific">Acaryochloris thomasi RCC1774</name>
    <dbReference type="NCBI Taxonomy" id="1764569"/>
    <lineage>
        <taxon>Bacteria</taxon>
        <taxon>Bacillati</taxon>
        <taxon>Cyanobacteriota</taxon>
        <taxon>Cyanophyceae</taxon>
        <taxon>Acaryochloridales</taxon>
        <taxon>Acaryochloridaceae</taxon>
        <taxon>Acaryochloris</taxon>
        <taxon>Acaryochloris thomasi</taxon>
    </lineage>
</organism>
<dbReference type="PANTHER" id="PTHR44591:SF22">
    <property type="entry name" value="CHEY SUBFAMILY"/>
    <property type="match status" value="1"/>
</dbReference>